<evidence type="ECO:0000313" key="2">
    <source>
        <dbReference type="EMBL" id="NGN82453.1"/>
    </source>
</evidence>
<dbReference type="RefSeq" id="WP_165180553.1">
    <property type="nucleotide sequence ID" value="NZ_JAAKZI010000003.1"/>
</dbReference>
<dbReference type="Proteomes" id="UP000479226">
    <property type="component" value="Unassembled WGS sequence"/>
</dbReference>
<dbReference type="EMBL" id="JAAKZI010000003">
    <property type="protein sequence ID" value="NGN82453.1"/>
    <property type="molecule type" value="Genomic_DNA"/>
</dbReference>
<keyword evidence="1" id="KW-0812">Transmembrane</keyword>
<feature type="transmembrane region" description="Helical" evidence="1">
    <location>
        <begin position="20"/>
        <end position="41"/>
    </location>
</feature>
<protein>
    <submittedName>
        <fullName evidence="2">Uncharacterized protein</fullName>
    </submittedName>
</protein>
<sequence length="170" mass="18367">MHSEAVAAQGGFYALAGYSILWPLLGAALLVLCAGWLGWVWMSTRPGNTAAVPHFVRPRNAATIKGRYLARIDTLVRQHDAGERGLRETHQELSAAVRSFVHDMTGLKAQRMTLAELRAHQLPSVVRAVETFYPAEFAPPDPGRGEGGPAARTDVALAARVARDAVATWS</sequence>
<keyword evidence="1" id="KW-0472">Membrane</keyword>
<reference evidence="2 3" key="1">
    <citation type="submission" date="2020-02" db="EMBL/GenBank/DDBJ databases">
        <title>Genome sequence of the type strain DSM 27180 of Arthrobacter silviterrae.</title>
        <authorList>
            <person name="Gao J."/>
            <person name="Sun J."/>
        </authorList>
    </citation>
    <scope>NUCLEOTIDE SEQUENCE [LARGE SCALE GENOMIC DNA]</scope>
    <source>
        <strain evidence="2 3">DSM 27180</strain>
    </source>
</reference>
<evidence type="ECO:0000313" key="3">
    <source>
        <dbReference type="Proteomes" id="UP000479226"/>
    </source>
</evidence>
<name>A0ABX0D6F6_9MICC</name>
<organism evidence="2 3">
    <name type="scientific">Arthrobacter silviterrae</name>
    <dbReference type="NCBI Taxonomy" id="2026658"/>
    <lineage>
        <taxon>Bacteria</taxon>
        <taxon>Bacillati</taxon>
        <taxon>Actinomycetota</taxon>
        <taxon>Actinomycetes</taxon>
        <taxon>Micrococcales</taxon>
        <taxon>Micrococcaceae</taxon>
        <taxon>Arthrobacter</taxon>
    </lineage>
</organism>
<proteinExistence type="predicted"/>
<accession>A0ABX0D6F6</accession>
<keyword evidence="3" id="KW-1185">Reference proteome</keyword>
<evidence type="ECO:0000256" key="1">
    <source>
        <dbReference type="SAM" id="Phobius"/>
    </source>
</evidence>
<gene>
    <name evidence="2" type="ORF">G6N77_03115</name>
</gene>
<keyword evidence="1" id="KW-1133">Transmembrane helix</keyword>
<comment type="caution">
    <text evidence="2">The sequence shown here is derived from an EMBL/GenBank/DDBJ whole genome shotgun (WGS) entry which is preliminary data.</text>
</comment>